<evidence type="ECO:0000313" key="4">
    <source>
        <dbReference type="Proteomes" id="UP001552427"/>
    </source>
</evidence>
<dbReference type="PANTHER" id="PTHR48101">
    <property type="entry name" value="METHYLMALONYL-COA MUTASE, MITOCHONDRIAL-RELATED"/>
    <property type="match status" value="1"/>
</dbReference>
<dbReference type="RefSeq" id="WP_364445173.1">
    <property type="nucleotide sequence ID" value="NZ_JBFARM010000002.1"/>
</dbReference>
<dbReference type="InterPro" id="IPR006099">
    <property type="entry name" value="MeMalonylCoA_mutase_a/b_cat"/>
</dbReference>
<dbReference type="Proteomes" id="UP001552427">
    <property type="component" value="Unassembled WGS sequence"/>
</dbReference>
<comment type="subunit">
    <text evidence="1">Heterodimer of an alpha and a beta chain.</text>
</comment>
<dbReference type="InterPro" id="IPR016176">
    <property type="entry name" value="Cbl-dep_enz_cat"/>
</dbReference>
<organism evidence="3 4">
    <name type="scientific">Nonomuraea bangladeshensis</name>
    <dbReference type="NCBI Taxonomy" id="404385"/>
    <lineage>
        <taxon>Bacteria</taxon>
        <taxon>Bacillati</taxon>
        <taxon>Actinomycetota</taxon>
        <taxon>Actinomycetes</taxon>
        <taxon>Streptosporangiales</taxon>
        <taxon>Streptosporangiaceae</taxon>
        <taxon>Nonomuraea</taxon>
    </lineage>
</organism>
<sequence>MELAAGFTPTTRDDWRELAAAVLRRSGIEAGSPEEALSTPTYDGLTIAPLYDLDDLPGDPGLPGAPPYVRGARTVPRWDVRQRHAAPDPEAVLADLENGVTSLWLVVGDGAIPPEALAGVLKDVLLDLAPVVLEAGPRTREAAEALLALAAERGVAVSGNLGGSRAAGAELAVRCAAEFPGLRAVTVDATRWHDAGGGDADELGCSIARGVAELRELTEAGLSVEQALGQIEFRYAATDDQFATIAKLRAARRLWFRVAEVCGAPEHGGQRQHAVTSSAMMTVRDPYVNLLRTTVACFAAGVGGADAVTVQPFDAALGLPDGFSRRLARNTQALLLEEAHLARVLDPAGGSWYVERRTADLAERAWAWFQEIEAAGGADAAEELIAARVAATRERRAADVARRRFPITGVSEYPDLGERPVHRSGNGIATPRYAEEFEALRDLAESRPERPKVFLATIGPVAAHTARAAFAANLFQAGGFATETAGPGTDPEQIATAFAVSGARVACLCSSDRLYAEHAAPVAAALRRAGARRVWLAGQGVYDGVDGTVHAGCDALHVLRTTYDDLGVTR</sequence>
<evidence type="ECO:0000256" key="1">
    <source>
        <dbReference type="ARBA" id="ARBA00011870"/>
    </source>
</evidence>
<dbReference type="Pfam" id="PF01642">
    <property type="entry name" value="MM_CoA_mutase"/>
    <property type="match status" value="1"/>
</dbReference>
<protein>
    <submittedName>
        <fullName evidence="3">Methylmalonyl-CoA mutase subunit beta</fullName>
    </submittedName>
</protein>
<accession>A0ABV3GX36</accession>
<evidence type="ECO:0000313" key="3">
    <source>
        <dbReference type="EMBL" id="MEV4284735.1"/>
    </source>
</evidence>
<dbReference type="SUPFAM" id="SSF51703">
    <property type="entry name" value="Cobalamin (vitamin B12)-dependent enzymes"/>
    <property type="match status" value="1"/>
</dbReference>
<feature type="domain" description="Methylmalonyl-CoA mutase alpha/beta chain catalytic" evidence="2">
    <location>
        <begin position="172"/>
        <end position="422"/>
    </location>
</feature>
<name>A0ABV3GX36_9ACTN</name>
<reference evidence="3 4" key="1">
    <citation type="submission" date="2024-06" db="EMBL/GenBank/DDBJ databases">
        <title>The Natural Products Discovery Center: Release of the First 8490 Sequenced Strains for Exploring Actinobacteria Biosynthetic Diversity.</title>
        <authorList>
            <person name="Kalkreuter E."/>
            <person name="Kautsar S.A."/>
            <person name="Yang D."/>
            <person name="Bader C.D."/>
            <person name="Teijaro C.N."/>
            <person name="Fluegel L."/>
            <person name="Davis C.M."/>
            <person name="Simpson J.R."/>
            <person name="Lauterbach L."/>
            <person name="Steele A.D."/>
            <person name="Gui C."/>
            <person name="Meng S."/>
            <person name="Li G."/>
            <person name="Viehrig K."/>
            <person name="Ye F."/>
            <person name="Su P."/>
            <person name="Kiefer A.F."/>
            <person name="Nichols A."/>
            <person name="Cepeda A.J."/>
            <person name="Yan W."/>
            <person name="Fan B."/>
            <person name="Jiang Y."/>
            <person name="Adhikari A."/>
            <person name="Zheng C.-J."/>
            <person name="Schuster L."/>
            <person name="Cowan T.M."/>
            <person name="Smanski M.J."/>
            <person name="Chevrette M.G."/>
            <person name="De Carvalho L.P.S."/>
            <person name="Shen B."/>
        </authorList>
    </citation>
    <scope>NUCLEOTIDE SEQUENCE [LARGE SCALE GENOMIC DNA]</scope>
    <source>
        <strain evidence="3 4">NPDC049574</strain>
    </source>
</reference>
<comment type="caution">
    <text evidence="3">The sequence shown here is derived from an EMBL/GenBank/DDBJ whole genome shotgun (WGS) entry which is preliminary data.</text>
</comment>
<gene>
    <name evidence="3" type="ORF">AB0K40_04465</name>
</gene>
<dbReference type="Gene3D" id="3.20.20.240">
    <property type="entry name" value="Methylmalonyl-CoA mutase"/>
    <property type="match status" value="1"/>
</dbReference>
<dbReference type="EMBL" id="JBFARM010000002">
    <property type="protein sequence ID" value="MEV4284735.1"/>
    <property type="molecule type" value="Genomic_DNA"/>
</dbReference>
<dbReference type="CDD" id="cd03677">
    <property type="entry name" value="MM_CoA_mutase_beta"/>
    <property type="match status" value="1"/>
</dbReference>
<dbReference type="PANTHER" id="PTHR48101:SF4">
    <property type="entry name" value="METHYLMALONYL-COA MUTASE, MITOCHONDRIAL"/>
    <property type="match status" value="1"/>
</dbReference>
<dbReference type="Gene3D" id="3.40.50.280">
    <property type="entry name" value="Cobalamin-binding domain"/>
    <property type="match status" value="1"/>
</dbReference>
<proteinExistence type="predicted"/>
<evidence type="ECO:0000259" key="2">
    <source>
        <dbReference type="Pfam" id="PF01642"/>
    </source>
</evidence>
<keyword evidence="4" id="KW-1185">Reference proteome</keyword>